<dbReference type="EMBL" id="QUMU01000001">
    <property type="protein sequence ID" value="REG37461.1"/>
    <property type="molecule type" value="Genomic_DNA"/>
</dbReference>
<evidence type="ECO:0000313" key="2">
    <source>
        <dbReference type="EMBL" id="REG37461.1"/>
    </source>
</evidence>
<gene>
    <name evidence="2" type="ORF">ATI61_101445</name>
</gene>
<evidence type="ECO:0000256" key="1">
    <source>
        <dbReference type="SAM" id="MobiDB-lite"/>
    </source>
</evidence>
<evidence type="ECO:0000313" key="3">
    <source>
        <dbReference type="Proteomes" id="UP000256345"/>
    </source>
</evidence>
<reference evidence="2 3" key="1">
    <citation type="submission" date="2018-08" db="EMBL/GenBank/DDBJ databases">
        <title>Genomic Encyclopedia of Archaeal and Bacterial Type Strains, Phase II (KMG-II): from individual species to whole genera.</title>
        <authorList>
            <person name="Goeker M."/>
        </authorList>
    </citation>
    <scope>NUCLEOTIDE SEQUENCE [LARGE SCALE GENOMIC DNA]</scope>
    <source>
        <strain evidence="2 3">DSM 2261</strain>
    </source>
</reference>
<dbReference type="Proteomes" id="UP000256345">
    <property type="component" value="Unassembled WGS sequence"/>
</dbReference>
<accession>A0ABX9KBP1</accession>
<proteinExistence type="predicted"/>
<organism evidence="2 3">
    <name type="scientific">Archangium gephyra</name>
    <dbReference type="NCBI Taxonomy" id="48"/>
    <lineage>
        <taxon>Bacteria</taxon>
        <taxon>Pseudomonadati</taxon>
        <taxon>Myxococcota</taxon>
        <taxon>Myxococcia</taxon>
        <taxon>Myxococcales</taxon>
        <taxon>Cystobacterineae</taxon>
        <taxon>Archangiaceae</taxon>
        <taxon>Archangium</taxon>
    </lineage>
</organism>
<protein>
    <submittedName>
        <fullName evidence="2">Uncharacterized protein</fullName>
    </submittedName>
</protein>
<name>A0ABX9KBP1_9BACT</name>
<sequence>MDSGLRVWGAALAVVAAAALEACGPRGPARAPNPPRYQGQPRSLIWAYNRATPLSSRPAPGGGGPRAAPPIHPARGEATLPAKAGEL</sequence>
<comment type="caution">
    <text evidence="2">The sequence shown here is derived from an EMBL/GenBank/DDBJ whole genome shotgun (WGS) entry which is preliminary data.</text>
</comment>
<feature type="region of interest" description="Disordered" evidence="1">
    <location>
        <begin position="52"/>
        <end position="87"/>
    </location>
</feature>
<keyword evidence="3" id="KW-1185">Reference proteome</keyword>